<reference evidence="1" key="1">
    <citation type="submission" date="2020-04" db="EMBL/GenBank/DDBJ databases">
        <authorList>
            <person name="Chiriac C."/>
            <person name="Salcher M."/>
            <person name="Ghai R."/>
            <person name="Kavagutti S V."/>
        </authorList>
    </citation>
    <scope>NUCLEOTIDE SEQUENCE</scope>
</reference>
<dbReference type="InterPro" id="IPR016032">
    <property type="entry name" value="Sig_transdc_resp-reg_C-effctor"/>
</dbReference>
<gene>
    <name evidence="1" type="ORF">UFOVP726_21</name>
</gene>
<organism evidence="1">
    <name type="scientific">uncultured Caudovirales phage</name>
    <dbReference type="NCBI Taxonomy" id="2100421"/>
    <lineage>
        <taxon>Viruses</taxon>
        <taxon>Duplodnaviria</taxon>
        <taxon>Heunggongvirae</taxon>
        <taxon>Uroviricota</taxon>
        <taxon>Caudoviricetes</taxon>
        <taxon>Peduoviridae</taxon>
        <taxon>Maltschvirus</taxon>
        <taxon>Maltschvirus maltsch</taxon>
    </lineage>
</organism>
<accession>A0A6J5NLK8</accession>
<protein>
    <submittedName>
        <fullName evidence="1">Uncharacterized protein</fullName>
    </submittedName>
</protein>
<evidence type="ECO:0000313" key="1">
    <source>
        <dbReference type="EMBL" id="CAB4159793.1"/>
    </source>
</evidence>
<dbReference type="InterPro" id="IPR036388">
    <property type="entry name" value="WH-like_DNA-bd_sf"/>
</dbReference>
<dbReference type="SUPFAM" id="SSF46894">
    <property type="entry name" value="C-terminal effector domain of the bipartite response regulators"/>
    <property type="match status" value="1"/>
</dbReference>
<sequence length="80" mass="8950">MNSAQSAALEARRSGVAACVLDAMTDAETAEALGVHRHTVERDVRELQRRHEARNRVALALALDRLRLAETFNEPKEMPR</sequence>
<proteinExistence type="predicted"/>
<name>A0A6J5NLK8_9CAUD</name>
<dbReference type="GO" id="GO:0006355">
    <property type="term" value="P:regulation of DNA-templated transcription"/>
    <property type="evidence" value="ECO:0007669"/>
    <property type="project" value="InterPro"/>
</dbReference>
<dbReference type="EMBL" id="LR796695">
    <property type="protein sequence ID" value="CAB4159793.1"/>
    <property type="molecule type" value="Genomic_DNA"/>
</dbReference>
<dbReference type="Gene3D" id="1.10.10.10">
    <property type="entry name" value="Winged helix-like DNA-binding domain superfamily/Winged helix DNA-binding domain"/>
    <property type="match status" value="1"/>
</dbReference>
<dbReference type="GO" id="GO:0003677">
    <property type="term" value="F:DNA binding"/>
    <property type="evidence" value="ECO:0007669"/>
    <property type="project" value="InterPro"/>
</dbReference>